<dbReference type="EMBL" id="JAOQAV010000016">
    <property type="protein sequence ID" value="KAJ4188136.1"/>
    <property type="molecule type" value="Genomic_DNA"/>
</dbReference>
<evidence type="ECO:0000256" key="1">
    <source>
        <dbReference type="SAM" id="MobiDB-lite"/>
    </source>
</evidence>
<organism evidence="2 3">
    <name type="scientific">Fusarium falciforme</name>
    <dbReference type="NCBI Taxonomy" id="195108"/>
    <lineage>
        <taxon>Eukaryota</taxon>
        <taxon>Fungi</taxon>
        <taxon>Dikarya</taxon>
        <taxon>Ascomycota</taxon>
        <taxon>Pezizomycotina</taxon>
        <taxon>Sordariomycetes</taxon>
        <taxon>Hypocreomycetidae</taxon>
        <taxon>Hypocreales</taxon>
        <taxon>Nectriaceae</taxon>
        <taxon>Fusarium</taxon>
        <taxon>Fusarium solani species complex</taxon>
    </lineage>
</organism>
<dbReference type="Proteomes" id="UP001152087">
    <property type="component" value="Unassembled WGS sequence"/>
</dbReference>
<sequence length="99" mass="10499">MEPGDQQASVLDALREIQRTQSLLVNAVESLSGKSIDDAAGSNGDLTANSIYVQDSRNEADESESPSVESPLESADKLKAPAPPTPSQRQGFTSRIILT</sequence>
<accession>A0A9W8R899</accession>
<comment type="caution">
    <text evidence="2">The sequence shown here is derived from an EMBL/GenBank/DDBJ whole genome shotgun (WGS) entry which is preliminary data.</text>
</comment>
<protein>
    <submittedName>
        <fullName evidence="2">Uncharacterized protein</fullName>
    </submittedName>
</protein>
<evidence type="ECO:0000313" key="3">
    <source>
        <dbReference type="Proteomes" id="UP001152087"/>
    </source>
</evidence>
<reference evidence="2" key="1">
    <citation type="submission" date="2022-09" db="EMBL/GenBank/DDBJ databases">
        <title>Fusarium specimens isolated from Avocado Roots.</title>
        <authorList>
            <person name="Stajich J."/>
            <person name="Roper C."/>
            <person name="Heimlech-Rivalta G."/>
        </authorList>
    </citation>
    <scope>NUCLEOTIDE SEQUENCE</scope>
    <source>
        <strain evidence="2">A02</strain>
    </source>
</reference>
<name>A0A9W8R899_9HYPO</name>
<keyword evidence="3" id="KW-1185">Reference proteome</keyword>
<proteinExistence type="predicted"/>
<dbReference type="AlphaFoldDB" id="A0A9W8R899"/>
<evidence type="ECO:0000313" key="2">
    <source>
        <dbReference type="EMBL" id="KAJ4188136.1"/>
    </source>
</evidence>
<gene>
    <name evidence="2" type="ORF">NW755_006927</name>
</gene>
<feature type="region of interest" description="Disordered" evidence="1">
    <location>
        <begin position="55"/>
        <end position="99"/>
    </location>
</feature>